<name>A0ABN8C0D7_9STRA</name>
<feature type="signal peptide" evidence="2">
    <location>
        <begin position="1"/>
        <end position="17"/>
    </location>
</feature>
<sequence length="680" mass="77380">MRVHIQLLLAAVAITHATKVEPTTFVGVSKNNSSTESSSTAARDKGDGMTNVNVLVKEVLAKEKTRRTIATSSPTKPSEESINTAGRDDGERMFARLSEMVGKAKDAVKSNVVAKTDISQAEAHGIISKVATKDGKDSASAFAKLKKKFDDKQIAKIIVYAKTEPAHNDVAINLEKALMEYWKEKKKSVNEVFKLLRLHTVEDGVLTNPVFNQWYSYFEMVNEKHGNKESVIDFLSSKKGTSFEDFMKDELEKANLGTKSRVDELFVDLRLERVGDGLFTDPLFKFWRACLEKFNAAHPNNSQTSVVQFLRTVYADKGLVDLINAERKVTDSAEYASRLEEDLCATWLSDGKSLDDVFELLDLNRADYKLLEDPSMETFAKFTQVASMDSKELPKTKEASFEENEILRGTKLASSTGELESTDSEKALFRLWFTQEKDPNEVYEMFFGQDKLYRILKKEGNLFEIPLFITFVKYSEGYSRTKRLATDDEVVITSEERPWVTDPTYMVKYVDREFDVSLPLQNEFKYELEKLGEMIMSVKESSSESVKASASKPVKKSSSNSVEESSALYAVNRVEGGLFRIWNAEVSLDRVFKLLKLNTEMTPAELFENPSFRWWMDYADNFFTQATHTQETGKTLMEVFEPSTNLAWLRNAREEENTKELADRVWRNLLKEHLQTNTNP</sequence>
<feature type="region of interest" description="Disordered" evidence="1">
    <location>
        <begin position="66"/>
        <end position="89"/>
    </location>
</feature>
<accession>A0ABN8C0D7</accession>
<protein>
    <recommendedName>
        <fullName evidence="5">RxLR effector protein</fullName>
    </recommendedName>
</protein>
<proteinExistence type="predicted"/>
<gene>
    <name evidence="3" type="ORF">PFR001_LOCUS3089</name>
</gene>
<evidence type="ECO:0000256" key="2">
    <source>
        <dbReference type="SAM" id="SignalP"/>
    </source>
</evidence>
<keyword evidence="2" id="KW-0732">Signal</keyword>
<evidence type="ECO:0000313" key="3">
    <source>
        <dbReference type="EMBL" id="CAH0487550.1"/>
    </source>
</evidence>
<comment type="caution">
    <text evidence="3">The sequence shown here is derived from an EMBL/GenBank/DDBJ whole genome shotgun (WGS) entry which is preliminary data.</text>
</comment>
<evidence type="ECO:0000256" key="1">
    <source>
        <dbReference type="SAM" id="MobiDB-lite"/>
    </source>
</evidence>
<reference evidence="3 4" key="1">
    <citation type="submission" date="2021-11" db="EMBL/GenBank/DDBJ databases">
        <authorList>
            <person name="Islam A."/>
            <person name="Islam S."/>
            <person name="Flora M.S."/>
            <person name="Rahman M."/>
            <person name="Ziaur R.M."/>
            <person name="Epstein J.H."/>
            <person name="Hassan M."/>
            <person name="Klassen M."/>
            <person name="Woodard K."/>
            <person name="Webb A."/>
            <person name="Webby R.J."/>
            <person name="El Zowalaty M.E."/>
        </authorList>
    </citation>
    <scope>NUCLEOTIDE SEQUENCE [LARGE SCALE GENOMIC DNA]</scope>
    <source>
        <strain evidence="3">Pf1</strain>
    </source>
</reference>
<keyword evidence="4" id="KW-1185">Reference proteome</keyword>
<feature type="compositionally biased region" description="Polar residues" evidence="1">
    <location>
        <begin position="68"/>
        <end position="84"/>
    </location>
</feature>
<feature type="chain" id="PRO_5047395725" description="RxLR effector protein" evidence="2">
    <location>
        <begin position="18"/>
        <end position="680"/>
    </location>
</feature>
<organism evidence="3 4">
    <name type="scientific">Peronospora farinosa</name>
    <dbReference type="NCBI Taxonomy" id="134698"/>
    <lineage>
        <taxon>Eukaryota</taxon>
        <taxon>Sar</taxon>
        <taxon>Stramenopiles</taxon>
        <taxon>Oomycota</taxon>
        <taxon>Peronosporomycetes</taxon>
        <taxon>Peronosporales</taxon>
        <taxon>Peronosporaceae</taxon>
        <taxon>Peronospora</taxon>
    </lineage>
</organism>
<dbReference type="Proteomes" id="UP001157938">
    <property type="component" value="Unassembled WGS sequence"/>
</dbReference>
<evidence type="ECO:0000313" key="4">
    <source>
        <dbReference type="Proteomes" id="UP001157938"/>
    </source>
</evidence>
<dbReference type="EMBL" id="CAKLBC010000666">
    <property type="protein sequence ID" value="CAH0487550.1"/>
    <property type="molecule type" value="Genomic_DNA"/>
</dbReference>
<evidence type="ECO:0008006" key="5">
    <source>
        <dbReference type="Google" id="ProtNLM"/>
    </source>
</evidence>